<evidence type="ECO:0000256" key="5">
    <source>
        <dbReference type="ARBA" id="ARBA00022729"/>
    </source>
</evidence>
<name>A0AAE1FA64_PETCI</name>
<dbReference type="EMBL" id="JAWQEG010002750">
    <property type="protein sequence ID" value="KAK3869941.1"/>
    <property type="molecule type" value="Genomic_DNA"/>
</dbReference>
<dbReference type="Proteomes" id="UP001286313">
    <property type="component" value="Unassembled WGS sequence"/>
</dbReference>
<keyword evidence="9" id="KW-0325">Glycoprotein</keyword>
<keyword evidence="11" id="KW-1133">Transmembrane helix</keyword>
<dbReference type="InterPro" id="IPR011989">
    <property type="entry name" value="ARM-like"/>
</dbReference>
<dbReference type="GO" id="GO:0005788">
    <property type="term" value="C:endoplasmic reticulum lumen"/>
    <property type="evidence" value="ECO:0007669"/>
    <property type="project" value="UniProtKB-SubCell"/>
</dbReference>
<organism evidence="13 14">
    <name type="scientific">Petrolisthes cinctipes</name>
    <name type="common">Flat porcelain crab</name>
    <dbReference type="NCBI Taxonomy" id="88211"/>
    <lineage>
        <taxon>Eukaryota</taxon>
        <taxon>Metazoa</taxon>
        <taxon>Ecdysozoa</taxon>
        <taxon>Arthropoda</taxon>
        <taxon>Crustacea</taxon>
        <taxon>Multicrustacea</taxon>
        <taxon>Malacostraca</taxon>
        <taxon>Eumalacostraca</taxon>
        <taxon>Eucarida</taxon>
        <taxon>Decapoda</taxon>
        <taxon>Pleocyemata</taxon>
        <taxon>Anomura</taxon>
        <taxon>Galatheoidea</taxon>
        <taxon>Porcellanidae</taxon>
        <taxon>Petrolisthes</taxon>
    </lineage>
</organism>
<evidence type="ECO:0000256" key="1">
    <source>
        <dbReference type="ARBA" id="ARBA00004319"/>
    </source>
</evidence>
<dbReference type="PANTHER" id="PTHR19316">
    <property type="entry name" value="PROTEIN FOLDING REGULATOR"/>
    <property type="match status" value="1"/>
</dbReference>
<keyword evidence="8" id="KW-0811">Translocation</keyword>
<feature type="compositionally biased region" description="Acidic residues" evidence="10">
    <location>
        <begin position="43"/>
        <end position="53"/>
    </location>
</feature>
<dbReference type="InterPro" id="IPR000225">
    <property type="entry name" value="Armadillo"/>
</dbReference>
<feature type="region of interest" description="Disordered" evidence="10">
    <location>
        <begin position="34"/>
        <end position="59"/>
    </location>
</feature>
<dbReference type="GO" id="GO:0000774">
    <property type="term" value="F:adenyl-nucleotide exchange factor activity"/>
    <property type="evidence" value="ECO:0007669"/>
    <property type="project" value="TreeGrafter"/>
</dbReference>
<evidence type="ECO:0000256" key="10">
    <source>
        <dbReference type="SAM" id="MobiDB-lite"/>
    </source>
</evidence>
<evidence type="ECO:0000256" key="9">
    <source>
        <dbReference type="ARBA" id="ARBA00023180"/>
    </source>
</evidence>
<evidence type="ECO:0000313" key="12">
    <source>
        <dbReference type="EMBL" id="KAK3858822.1"/>
    </source>
</evidence>
<dbReference type="PANTHER" id="PTHR19316:SF35">
    <property type="entry name" value="NUCLEOTIDE EXCHANGE FACTOR SIL1"/>
    <property type="match status" value="1"/>
</dbReference>
<protein>
    <recommendedName>
        <fullName evidence="3">Nucleotide exchange factor SIL1</fullName>
    </recommendedName>
</protein>
<proteinExistence type="inferred from homology"/>
<evidence type="ECO:0000256" key="8">
    <source>
        <dbReference type="ARBA" id="ARBA00023010"/>
    </source>
</evidence>
<gene>
    <name evidence="13" type="ORF">Pcinc_024774</name>
    <name evidence="12" type="ORF">Pcinc_035017</name>
</gene>
<evidence type="ECO:0000313" key="14">
    <source>
        <dbReference type="Proteomes" id="UP001286313"/>
    </source>
</evidence>
<keyword evidence="4" id="KW-0813">Transport</keyword>
<keyword evidence="5" id="KW-0732">Signal</keyword>
<dbReference type="SUPFAM" id="SSF48371">
    <property type="entry name" value="ARM repeat"/>
    <property type="match status" value="1"/>
</dbReference>
<evidence type="ECO:0000313" key="13">
    <source>
        <dbReference type="EMBL" id="KAK3869941.1"/>
    </source>
</evidence>
<dbReference type="InterPro" id="IPR050693">
    <property type="entry name" value="Hsp70_NEF-Inhibitors"/>
</dbReference>
<keyword evidence="6" id="KW-0256">Endoplasmic reticulum</keyword>
<accession>A0AAE1FA64</accession>
<dbReference type="InterPro" id="IPR016024">
    <property type="entry name" value="ARM-type_fold"/>
</dbReference>
<dbReference type="EMBL" id="JAWQEG010005204">
    <property type="protein sequence ID" value="KAK3858822.1"/>
    <property type="molecule type" value="Genomic_DNA"/>
</dbReference>
<evidence type="ECO:0000256" key="2">
    <source>
        <dbReference type="ARBA" id="ARBA00010588"/>
    </source>
</evidence>
<evidence type="ECO:0000256" key="11">
    <source>
        <dbReference type="SAM" id="Phobius"/>
    </source>
</evidence>
<keyword evidence="7" id="KW-0653">Protein transport</keyword>
<evidence type="ECO:0000256" key="3">
    <source>
        <dbReference type="ARBA" id="ARBA00015352"/>
    </source>
</evidence>
<reference evidence="13" key="1">
    <citation type="submission" date="2023-10" db="EMBL/GenBank/DDBJ databases">
        <title>Genome assemblies of two species of porcelain crab, Petrolisthes cinctipes and Petrolisthes manimaculis (Anomura: Porcellanidae).</title>
        <authorList>
            <person name="Angst P."/>
        </authorList>
    </citation>
    <scope>NUCLEOTIDE SEQUENCE</scope>
    <source>
        <strain evidence="13">PB745_01</strain>
        <tissue evidence="13">Gill</tissue>
    </source>
</reference>
<keyword evidence="14" id="KW-1185">Reference proteome</keyword>
<dbReference type="GO" id="GO:0015031">
    <property type="term" value="P:protein transport"/>
    <property type="evidence" value="ECO:0007669"/>
    <property type="project" value="UniProtKB-KW"/>
</dbReference>
<dbReference type="SMART" id="SM00185">
    <property type="entry name" value="ARM"/>
    <property type="match status" value="2"/>
</dbReference>
<sequence>MKGVPIFGVTMSLVMMGLVVMSTMGQDHQTELLPKSTETTPQDQDEATVEDEQPAQNTDVKRVFIPTKEWQTVEEGQTLLPGLHIRMNLQTGKKEAKLLDDDDGTEYQQSLERMRKTGHTGLSQAVVLSQSQEDNESEEKPIDPQEEARAALVRESVIEALKHIKNEDRSTPENGQTASKLKAKYRSYEQLKEDFDELNLKMETDLDILRRLMSQYQATSSDAERAIILEDLEYLVHQFDNAINFIDMGGLKDIVMPGINSSSIEVKEGAFHLLGSAVQSNPKVQIAAVEAGLVQALIQALEYNAQEGVARKAVFAVSCLVRGFPYGQQVLVQSGGMEALRRLFDRHDFQSLPLQLKVVSLLHDLLVEREQAEGERLLQLRRFKLDDRLATGGWCPAVSSLLTVASFDRRDRRYDMGAALKNQMPLRPDHDTVDKVVSAMGSMVRFCRYQFYDTLPLLRHLAHTYDDLAYKEQFQNADDDGGHGLFRGMAETIQRLVKDIGQKNEL</sequence>
<dbReference type="Gene3D" id="1.25.10.10">
    <property type="entry name" value="Leucine-rich Repeat Variant"/>
    <property type="match status" value="1"/>
</dbReference>
<keyword evidence="11" id="KW-0472">Membrane</keyword>
<evidence type="ECO:0000256" key="6">
    <source>
        <dbReference type="ARBA" id="ARBA00022824"/>
    </source>
</evidence>
<keyword evidence="11" id="KW-0812">Transmembrane</keyword>
<evidence type="ECO:0000256" key="7">
    <source>
        <dbReference type="ARBA" id="ARBA00022927"/>
    </source>
</evidence>
<dbReference type="AlphaFoldDB" id="A0AAE1FA64"/>
<comment type="caution">
    <text evidence="13">The sequence shown here is derived from an EMBL/GenBank/DDBJ whole genome shotgun (WGS) entry which is preliminary data.</text>
</comment>
<feature type="transmembrane region" description="Helical" evidence="11">
    <location>
        <begin position="6"/>
        <end position="25"/>
    </location>
</feature>
<comment type="similarity">
    <text evidence="2">Belongs to the SIL1 family.</text>
</comment>
<evidence type="ECO:0000256" key="4">
    <source>
        <dbReference type="ARBA" id="ARBA00022448"/>
    </source>
</evidence>
<comment type="subcellular location">
    <subcellularLocation>
        <location evidence="1">Endoplasmic reticulum lumen</location>
    </subcellularLocation>
</comment>